<dbReference type="InterPro" id="IPR022385">
    <property type="entry name" value="Rhs_assc_core"/>
</dbReference>
<organism evidence="1 2">
    <name type="scientific">Flammeovirga aprica JL-4</name>
    <dbReference type="NCBI Taxonomy" id="694437"/>
    <lineage>
        <taxon>Bacteria</taxon>
        <taxon>Pseudomonadati</taxon>
        <taxon>Bacteroidota</taxon>
        <taxon>Cytophagia</taxon>
        <taxon>Cytophagales</taxon>
        <taxon>Flammeovirgaceae</taxon>
        <taxon>Flammeovirga</taxon>
    </lineage>
</organism>
<dbReference type="PANTHER" id="PTHR32305">
    <property type="match status" value="1"/>
</dbReference>
<dbReference type="Pfam" id="PF14891">
    <property type="entry name" value="Peptidase_M91"/>
    <property type="match status" value="1"/>
</dbReference>
<dbReference type="Gene3D" id="2.180.10.10">
    <property type="entry name" value="RHS repeat-associated core"/>
    <property type="match status" value="1"/>
</dbReference>
<evidence type="ECO:0000313" key="1">
    <source>
        <dbReference type="EMBL" id="NME72571.1"/>
    </source>
</evidence>
<dbReference type="PANTHER" id="PTHR32305:SF15">
    <property type="entry name" value="PROTEIN RHSA-RELATED"/>
    <property type="match status" value="1"/>
</dbReference>
<dbReference type="EMBL" id="JABANE010000177">
    <property type="protein sequence ID" value="NME72571.1"/>
    <property type="molecule type" value="Genomic_DNA"/>
</dbReference>
<protein>
    <recommendedName>
        <fullName evidence="3">RHS repeat-associated core domain-containing protein</fullName>
    </recommendedName>
</protein>
<comment type="caution">
    <text evidence="1">The sequence shown here is derived from an EMBL/GenBank/DDBJ whole genome shotgun (WGS) entry which is preliminary data.</text>
</comment>
<evidence type="ECO:0000313" key="2">
    <source>
        <dbReference type="Proteomes" id="UP000576082"/>
    </source>
</evidence>
<accession>A0A7X9S1A4</accession>
<dbReference type="NCBIfam" id="TIGR03696">
    <property type="entry name" value="Rhs_assc_core"/>
    <property type="match status" value="1"/>
</dbReference>
<gene>
    <name evidence="1" type="ORF">HHU12_31715</name>
</gene>
<dbReference type="Proteomes" id="UP000576082">
    <property type="component" value="Unassembled WGS sequence"/>
</dbReference>
<dbReference type="AlphaFoldDB" id="A0A7X9S1A4"/>
<dbReference type="RefSeq" id="WP_169660758.1">
    <property type="nucleotide sequence ID" value="NZ_JABANE010000177.1"/>
</dbReference>
<proteinExistence type="predicted"/>
<dbReference type="InterPro" id="IPR050708">
    <property type="entry name" value="T6SS_VgrG/RHS"/>
</dbReference>
<name>A0A7X9S1A4_9BACT</name>
<sequence>MLPLISSQVRFFDENDQLISKERSFISKADQRQQLQLPLTAPEHTAYMKIGIFNQSEEVNAYFDNLKVTFNDYIVQENHYYPFGMNMAGIEKKGTPDFKFQFNVKEKEEEIGFIDYGARHYDASLGRWFVVDPMSEKYYSISNYTYCVNNPIFYNDINGEEIVLIGSGEFKWKILNTLVNLLKEDKGSKLINFLASNERTVISETEGKNYTSYGKGMDGEKSAFILFNLSSNKSKVDGVPRTYETSLMHELTHAQQYINGERSGELVINPYELGSIEEGLNTRDFLESEAVDNENYIRDYFGLNIRRNYNGIPSKNSKFKSSFTLNDGSINSIYFAVKNTSIYNSKSTINLKEKEAKFLNSLKKGIGAKKYSKYGAFTHDNIFKGYDFSREKVNQNVVIIDYSE</sequence>
<dbReference type="InterPro" id="IPR028208">
    <property type="entry name" value="Effector_pro_NleD-like"/>
</dbReference>
<keyword evidence="2" id="KW-1185">Reference proteome</keyword>
<evidence type="ECO:0008006" key="3">
    <source>
        <dbReference type="Google" id="ProtNLM"/>
    </source>
</evidence>
<reference evidence="1 2" key="1">
    <citation type="submission" date="2020-04" db="EMBL/GenBank/DDBJ databases">
        <title>Flammeovirga sp. SR4, a novel species isolated from seawater.</title>
        <authorList>
            <person name="Wang X."/>
        </authorList>
    </citation>
    <scope>NUCLEOTIDE SEQUENCE [LARGE SCALE GENOMIC DNA]</scope>
    <source>
        <strain evidence="1 2">ATCC 23126</strain>
    </source>
</reference>